<feature type="region of interest" description="Disordered" evidence="1">
    <location>
        <begin position="627"/>
        <end position="655"/>
    </location>
</feature>
<feature type="compositionally biased region" description="Polar residues" evidence="1">
    <location>
        <begin position="971"/>
        <end position="989"/>
    </location>
</feature>
<feature type="region of interest" description="Disordered" evidence="1">
    <location>
        <begin position="681"/>
        <end position="789"/>
    </location>
</feature>
<dbReference type="AlphaFoldDB" id="A0A6F9DJW7"/>
<feature type="region of interest" description="Disordered" evidence="1">
    <location>
        <begin position="961"/>
        <end position="989"/>
    </location>
</feature>
<gene>
    <name evidence="2" type="primary">LOC104266813</name>
</gene>
<organism evidence="2">
    <name type="scientific">Phallusia mammillata</name>
    <dbReference type="NCBI Taxonomy" id="59560"/>
    <lineage>
        <taxon>Eukaryota</taxon>
        <taxon>Metazoa</taxon>
        <taxon>Chordata</taxon>
        <taxon>Tunicata</taxon>
        <taxon>Ascidiacea</taxon>
        <taxon>Phlebobranchia</taxon>
        <taxon>Ascidiidae</taxon>
        <taxon>Phallusia</taxon>
    </lineage>
</organism>
<evidence type="ECO:0000256" key="1">
    <source>
        <dbReference type="SAM" id="MobiDB-lite"/>
    </source>
</evidence>
<feature type="region of interest" description="Disordered" evidence="1">
    <location>
        <begin position="445"/>
        <end position="480"/>
    </location>
</feature>
<feature type="compositionally biased region" description="Low complexity" evidence="1">
    <location>
        <begin position="228"/>
        <end position="246"/>
    </location>
</feature>
<feature type="compositionally biased region" description="Polar residues" evidence="1">
    <location>
        <begin position="1222"/>
        <end position="1233"/>
    </location>
</feature>
<feature type="compositionally biased region" description="Basic and acidic residues" evidence="1">
    <location>
        <begin position="247"/>
        <end position="263"/>
    </location>
</feature>
<feature type="compositionally biased region" description="Low complexity" evidence="1">
    <location>
        <begin position="287"/>
        <end position="297"/>
    </location>
</feature>
<sequence>MATSVAAPSLDSGYDSRFLNDRDFDECSEISQDDDHVGSDYSLSDIEDALEKKSNAARPRKLSVLPSFPVDIDIPVKISKRPAPPLCDVISNGKATPVKCRRRLSSGGSRKGDGSRPNSATGKWIRRRSTKLSVKKQTAQHGLLQIAHLFENAEDIQKTPEDEQDRVPNMENDFPPRFIKRANTVGVIKNFAKDETVTPKRKIPNLGDYPNGESLHLELLRNRSQSHSGLLDSPRSRSSSVLSNRSLKTDTEGEETLDKDSNRSLRQWKHYKRAMEAYRKSAEKSKAAATSPSPQSTDDANKTNSLPLRGQSVFERVSIYDLWDTRSRSSTPTAEECSVIAESPTAESIADSDSLQLGDDVQKWCQRNHKPTPIKKYGCKCEEPNPSLSLDYRNVVRRTPSRNKGGWTLLRQSFRRNNNRSSMRKSMEPDPITDIDAMIGFSDYKSPKRDSLTDEPVSSFDMIPEPSTEQDSVPKRPPTPEKIVWSEYQDYIKVKAELSEFPRTSFKMRLAVLEKKGVKTKGLADIICKEEVAVQTGAIPARKLSEDRQSQNDLNDINLRNNNEIIRKRNLSLSSNSLQVKEHHKSVEHISVPSHRLPEFGHYHTIASPARLSRMLKKKAKKLSLLSPLSSPHIAGGKTDKKKTPSPQRRTTSLTDQCKYELDKDHLAIISTEDGFDASADEVFSLPSPAPRPAVDDMGSMESFQFPSPPKEFCGSVSPRKITPLQDEPSVSKNISSETQGDNADQTLTPSAFDTTLQKSNASSPNRLTDSRYQRKKDKNATQKPSISSSADFLSACVDSANDSSANMKKKRSSWLYANAGSPFACYQEGSAGATATNLTYMDVRTITPSVSPDVRRKQDVPKIKITKSSVRQSRPREEPVYNNIPTPAADPLYLNVQSGCESEDDYVSYDQFYNDIPIKGGSKGKRNDEDTLNRADILQEDMSKLDLDIEGYFASLGRKKPTKSLKASPHRSTPVRNARNTKSCQSQQLSKYVSRSPVLINSNANNSSTKAFSNGMFRPSRYSRDSNASSVLSTCSSSRSSCVTPSPISTPVAEHIQIFESGDFSDKRKRKRKSKRSHKKAAEISVPLTDSVLHPDAAYQLNLEKRFSSKTDRIDLISSFINNDSIQQVGKICEMFESKSKQMNTMERKAYSDGLFSSMSRILKLRKVKTKTAKSREQSIRGPHGGGLPSPPMSAVQHTQHHQAPPPAAHNVSYTPPPPQATVSLHISSLAS</sequence>
<dbReference type="EMBL" id="LR787381">
    <property type="protein sequence ID" value="CAB3263243.1"/>
    <property type="molecule type" value="mRNA"/>
</dbReference>
<feature type="compositionally biased region" description="Polar residues" evidence="1">
    <location>
        <begin position="729"/>
        <end position="768"/>
    </location>
</feature>
<feature type="region of interest" description="Disordered" evidence="1">
    <location>
        <begin position="277"/>
        <end position="308"/>
    </location>
</feature>
<feature type="region of interest" description="Disordered" evidence="1">
    <location>
        <begin position="1064"/>
        <end position="1083"/>
    </location>
</feature>
<reference evidence="2" key="1">
    <citation type="submission" date="2020-04" db="EMBL/GenBank/DDBJ databases">
        <authorList>
            <person name="Neveu A P."/>
        </authorList>
    </citation>
    <scope>NUCLEOTIDE SEQUENCE</scope>
    <source>
        <tissue evidence="2">Whole embryo</tissue>
    </source>
</reference>
<feature type="region of interest" description="Disordered" evidence="1">
    <location>
        <begin position="157"/>
        <end position="176"/>
    </location>
</feature>
<feature type="compositionally biased region" description="Basic and acidic residues" evidence="1">
    <location>
        <begin position="277"/>
        <end position="286"/>
    </location>
</feature>
<feature type="region of interest" description="Disordered" evidence="1">
    <location>
        <begin position="225"/>
        <end position="263"/>
    </location>
</feature>
<accession>A0A6F9DJW7</accession>
<feature type="region of interest" description="Disordered" evidence="1">
    <location>
        <begin position="100"/>
        <end position="123"/>
    </location>
</feature>
<feature type="region of interest" description="Disordered" evidence="1">
    <location>
        <begin position="1171"/>
        <end position="1233"/>
    </location>
</feature>
<evidence type="ECO:0000313" key="2">
    <source>
        <dbReference type="EMBL" id="CAB3263243.1"/>
    </source>
</evidence>
<feature type="compositionally biased region" description="Polar residues" evidence="1">
    <location>
        <begin position="645"/>
        <end position="655"/>
    </location>
</feature>
<feature type="compositionally biased region" description="Basic residues" evidence="1">
    <location>
        <begin position="1068"/>
        <end position="1080"/>
    </location>
</feature>
<name>A0A6F9DJW7_9ASCI</name>
<proteinExistence type="evidence at transcript level"/>
<protein>
    <submittedName>
        <fullName evidence="2">Uncharacterized protein LOC104266813</fullName>
    </submittedName>
</protein>
<feature type="compositionally biased region" description="Basic and acidic residues" evidence="1">
    <location>
        <begin position="157"/>
        <end position="168"/>
    </location>
</feature>